<dbReference type="FunFam" id="3.90.810.10:FF:000029">
    <property type="entry name" value="Elongation factor Ts, mitochondrial"/>
    <property type="match status" value="1"/>
</dbReference>
<dbReference type="Gene3D" id="3.90.810.10">
    <property type="entry name" value="CRIB domain"/>
    <property type="match status" value="1"/>
</dbReference>
<dbReference type="Pfam" id="PF00786">
    <property type="entry name" value="PBD"/>
    <property type="match status" value="1"/>
</dbReference>
<evidence type="ECO:0000313" key="3">
    <source>
        <dbReference type="EMBL" id="KAK4753258.1"/>
    </source>
</evidence>
<feature type="compositionally biased region" description="Polar residues" evidence="1">
    <location>
        <begin position="345"/>
        <end position="356"/>
    </location>
</feature>
<gene>
    <name evidence="3" type="ORF">SAY87_022056</name>
</gene>
<dbReference type="NCBIfam" id="TIGR01614">
    <property type="entry name" value="PME_inhib"/>
    <property type="match status" value="1"/>
</dbReference>
<dbReference type="PROSITE" id="PS50108">
    <property type="entry name" value="CRIB"/>
    <property type="match status" value="1"/>
</dbReference>
<reference evidence="3 4" key="1">
    <citation type="journal article" date="2023" name="Hortic Res">
        <title>Pangenome of water caltrop reveals structural variations and asymmetric subgenome divergence after allopolyploidization.</title>
        <authorList>
            <person name="Zhang X."/>
            <person name="Chen Y."/>
            <person name="Wang L."/>
            <person name="Yuan Y."/>
            <person name="Fang M."/>
            <person name="Shi L."/>
            <person name="Lu R."/>
            <person name="Comes H.P."/>
            <person name="Ma Y."/>
            <person name="Chen Y."/>
            <person name="Huang G."/>
            <person name="Zhou Y."/>
            <person name="Zheng Z."/>
            <person name="Qiu Y."/>
        </authorList>
    </citation>
    <scope>NUCLEOTIDE SEQUENCE [LARGE SCALE GENOMIC DNA]</scope>
    <source>
        <tissue evidence="3">Roots</tissue>
    </source>
</reference>
<dbReference type="GO" id="GO:0004857">
    <property type="term" value="F:enzyme inhibitor activity"/>
    <property type="evidence" value="ECO:0007669"/>
    <property type="project" value="InterPro"/>
</dbReference>
<evidence type="ECO:0000256" key="1">
    <source>
        <dbReference type="SAM" id="MobiDB-lite"/>
    </source>
</evidence>
<dbReference type="InterPro" id="IPR006501">
    <property type="entry name" value="Pectinesterase_inhib_dom"/>
</dbReference>
<dbReference type="CDD" id="cd15799">
    <property type="entry name" value="PMEI-like_4"/>
    <property type="match status" value="1"/>
</dbReference>
<comment type="caution">
    <text evidence="3">The sequence shown here is derived from an EMBL/GenBank/DDBJ whole genome shotgun (WGS) entry which is preliminary data.</text>
</comment>
<dbReference type="CDD" id="cd00132">
    <property type="entry name" value="CRIB"/>
    <property type="match status" value="1"/>
</dbReference>
<proteinExistence type="predicted"/>
<protein>
    <recommendedName>
        <fullName evidence="2">CRIB domain-containing protein</fullName>
    </recommendedName>
</protein>
<feature type="compositionally biased region" description="Basic and acidic residues" evidence="1">
    <location>
        <begin position="366"/>
        <end position="376"/>
    </location>
</feature>
<dbReference type="InterPro" id="IPR000095">
    <property type="entry name" value="CRIB_dom"/>
</dbReference>
<dbReference type="Pfam" id="PF04043">
    <property type="entry name" value="PMEI"/>
    <property type="match status" value="1"/>
</dbReference>
<dbReference type="PANTHER" id="PTHR46325:SF20">
    <property type="entry name" value="CRIB DOMAIN-CONTAINING PROTEIN RIC10"/>
    <property type="match status" value="1"/>
</dbReference>
<accession>A0AAN7PT87</accession>
<dbReference type="SMART" id="SM00856">
    <property type="entry name" value="PMEI"/>
    <property type="match status" value="1"/>
</dbReference>
<keyword evidence="4" id="KW-1185">Reference proteome</keyword>
<evidence type="ECO:0000313" key="4">
    <source>
        <dbReference type="Proteomes" id="UP001345219"/>
    </source>
</evidence>
<feature type="compositionally biased region" description="Basic residues" evidence="1">
    <location>
        <begin position="334"/>
        <end position="344"/>
    </location>
</feature>
<dbReference type="AlphaFoldDB" id="A0AAN7PT87"/>
<dbReference type="SMART" id="SM00285">
    <property type="entry name" value="PBD"/>
    <property type="match status" value="1"/>
</dbReference>
<dbReference type="EMBL" id="JAXIOK010000016">
    <property type="protein sequence ID" value="KAK4753258.1"/>
    <property type="molecule type" value="Genomic_DNA"/>
</dbReference>
<dbReference type="InterPro" id="IPR036936">
    <property type="entry name" value="CRIB_dom_sf"/>
</dbReference>
<dbReference type="SUPFAM" id="SSF101148">
    <property type="entry name" value="Plant invertase/pectin methylesterase inhibitor"/>
    <property type="match status" value="1"/>
</dbReference>
<feature type="region of interest" description="Disordered" evidence="1">
    <location>
        <begin position="287"/>
        <end position="376"/>
    </location>
</feature>
<dbReference type="Proteomes" id="UP001345219">
    <property type="component" value="Chromosome 16"/>
</dbReference>
<dbReference type="InterPro" id="IPR035513">
    <property type="entry name" value="Invertase/methylesterase_inhib"/>
</dbReference>
<evidence type="ECO:0000259" key="2">
    <source>
        <dbReference type="PROSITE" id="PS50108"/>
    </source>
</evidence>
<dbReference type="PANTHER" id="PTHR46325">
    <property type="entry name" value="CRIB DOMAIN-CONTAINING PROTEIN RIC8"/>
    <property type="match status" value="1"/>
</dbReference>
<name>A0AAN7PT87_9MYRT</name>
<organism evidence="3 4">
    <name type="scientific">Trapa incisa</name>
    <dbReference type="NCBI Taxonomy" id="236973"/>
    <lineage>
        <taxon>Eukaryota</taxon>
        <taxon>Viridiplantae</taxon>
        <taxon>Streptophyta</taxon>
        <taxon>Embryophyta</taxon>
        <taxon>Tracheophyta</taxon>
        <taxon>Spermatophyta</taxon>
        <taxon>Magnoliopsida</taxon>
        <taxon>eudicotyledons</taxon>
        <taxon>Gunneridae</taxon>
        <taxon>Pentapetalae</taxon>
        <taxon>rosids</taxon>
        <taxon>malvids</taxon>
        <taxon>Myrtales</taxon>
        <taxon>Lythraceae</taxon>
        <taxon>Trapa</taxon>
    </lineage>
</organism>
<dbReference type="Gene3D" id="1.20.140.40">
    <property type="entry name" value="Invertase/pectin methylesterase inhibitor family protein"/>
    <property type="match status" value="1"/>
</dbReference>
<sequence length="376" mass="40577">MSSSSQPLLYPPPTRASHHRTHYLILSLVAILGSSYLLAANFLNPGTPEVVAHGSLGHVCSEAADPTSCLALVSEVVPGTFLETHPQSLLQVLVRKSVLRTEKAVAAARDTARKINDPREQAALGDCVELLEMSMDRMLEAIASLKKLSAESRADAHTWLSSSLTNYETCSDCLHGPSKVAMKPLLDDLISRAKASLAMFVATLPTDHSADTFIDHLANKMPSWITASDRRLLSAIPEASTFAVVKETEIEIGCPTDVKHVAHIGWDGPSGSGPTWMNEFKAAPEFSSSLGSISEPHDSEPPSISSSWSRREQSLGDPALELQKELPPSDLHRAPKKHKRRKAKSTLSPKSSSATRASRAGKPKAKHSEADHKALE</sequence>
<feature type="domain" description="CRIB" evidence="2">
    <location>
        <begin position="252"/>
        <end position="265"/>
    </location>
</feature>